<sequence length="43" mass="5380">MRSLRLLQLPMKRPHSFKPDCDCWYCDLERAKRADYRRGYTRF</sequence>
<evidence type="ECO:0000313" key="1">
    <source>
        <dbReference type="EMBL" id="UBF19705.1"/>
    </source>
</evidence>
<reference evidence="1 2" key="1">
    <citation type="submission" date="2021-05" db="EMBL/GenBank/DDBJ databases">
        <title>Diversity, taxonomy and evolution of archaeal viruses of the class Caudoviricetes.</title>
        <authorList>
            <person name="Liu Y."/>
            <person name="Demina T.A."/>
            <person name="Roux S."/>
            <person name="Aiewsakun P."/>
            <person name="Kazlauskas D."/>
            <person name="Simmonds P."/>
            <person name="Prangishvili D."/>
            <person name="Oksanen H.M."/>
            <person name="Krupovic M."/>
        </authorList>
    </citation>
    <scope>NUCLEOTIDE SEQUENCE [LARGE SCALE GENOMIC DNA]</scope>
    <source>
        <strain evidence="1">HRTV-10/43</strain>
    </source>
</reference>
<evidence type="ECO:0000313" key="2">
    <source>
        <dbReference type="Proteomes" id="UP000827922"/>
    </source>
</evidence>
<dbReference type="Proteomes" id="UP000827922">
    <property type="component" value="Segment"/>
</dbReference>
<name>A0AAE9BUU6_9CAUD</name>
<accession>A0AAE9BUU6</accession>
<protein>
    <submittedName>
        <fullName evidence="1">Uncharacterized protein</fullName>
    </submittedName>
</protein>
<organism evidence="1 2">
    <name type="scientific">Halorubrum tailed virus 10</name>
    <dbReference type="NCBI Taxonomy" id="2877991"/>
    <lineage>
        <taxon>Viruses</taxon>
        <taxon>Duplodnaviria</taxon>
        <taxon>Heunggongvirae</taxon>
        <taxon>Uroviricota</taxon>
        <taxon>Caudoviricetes</taxon>
        <taxon>Thumleimavirales</taxon>
        <taxon>Hafunaviridae</taxon>
        <taxon>Haloferacalesvirus</taxon>
        <taxon>Haloferacalesvirus eilatense</taxon>
        <taxon>Haloferacalesvirus HRTV10</taxon>
    </lineage>
</organism>
<dbReference type="EMBL" id="MZ334496">
    <property type="protein sequence ID" value="UBF19705.1"/>
    <property type="molecule type" value="Genomic_DNA"/>
</dbReference>
<keyword evidence="2" id="KW-1185">Reference proteome</keyword>
<gene>
    <name evidence="1" type="ORF">HRTV-10_gp121</name>
</gene>
<proteinExistence type="predicted"/>